<protein>
    <recommendedName>
        <fullName evidence="1">Replication initiation protein-like C-terminal domain-containing protein</fullName>
    </recommendedName>
</protein>
<proteinExistence type="predicted"/>
<dbReference type="AlphaFoldDB" id="A0A4U5W5A2"/>
<name>A0A4U5W5A2_STRLS</name>
<sequence length="382" mass="44576">MDKRIELRVDQLSFTFKFDNEEVNSIEHSQRCKSMIRKIINEFYLMDIFVSCEEMQGRNGYSDGKRFVTNNSEMMSFAYSSKSQNMGVFFELKATGFEQLLAVTGMDFPAFMEKLNSLTERESFPGQWKMTRYDVAADLFNYGIDLNKINNKILKENLKFKQLSRRGDGTKRNFIDKVLNLDEKIKHVGTGQNIETLYVGTRKGKSAFLRFYNKFIDVVEKGKKQEEDCFSSDWYRYEIELKFDSTSGTSFFQAVSQVKTEEEFKAFNATQIIDNYRLVTKQGNDVPFIADIAKIAKNGQFGYISPNESRTFDLESSKDYFIAGKSGLQSLLYRIRMTEGRDAVIAFLSDIMYYQDEHYRPTEKDSLYLRQLDSHNTFSERK</sequence>
<accession>A0A4U5W5A2</accession>
<comment type="caution">
    <text evidence="2">The sequence shown here is derived from an EMBL/GenBank/DDBJ whole genome shotgun (WGS) entry which is preliminary data.</text>
</comment>
<organism evidence="2 3">
    <name type="scientific">Streptomyces lasalocidi</name>
    <name type="common">Streptomyces lasaliensis</name>
    <dbReference type="NCBI Taxonomy" id="324833"/>
    <lineage>
        <taxon>Bacteria</taxon>
        <taxon>Bacillati</taxon>
        <taxon>Actinomycetota</taxon>
        <taxon>Actinomycetes</taxon>
        <taxon>Kitasatosporales</taxon>
        <taxon>Streptomycetaceae</taxon>
        <taxon>Streptomyces</taxon>
    </lineage>
</organism>
<dbReference type="Pfam" id="PF02486">
    <property type="entry name" value="Rep_trans"/>
    <property type="match status" value="1"/>
</dbReference>
<reference evidence="2 3" key="1">
    <citation type="submission" date="2019-04" db="EMBL/GenBank/DDBJ databases">
        <title>Streptomyces lasaliensis sp. nov., an Actinomycete isolated from soil which produces the polyether antibiotic lasalocid.</title>
        <authorList>
            <person name="Erwin G."/>
            <person name="Haber C."/>
        </authorList>
    </citation>
    <scope>NUCLEOTIDE SEQUENCE [LARGE SCALE GENOMIC DNA]</scope>
    <source>
        <strain evidence="2 3">X-537</strain>
    </source>
</reference>
<dbReference type="EMBL" id="SZNQ01000002">
    <property type="protein sequence ID" value="TKS96663.1"/>
    <property type="molecule type" value="Genomic_DNA"/>
</dbReference>
<dbReference type="RefSeq" id="WP_137311184.1">
    <property type="nucleotide sequence ID" value="NZ_SZNQ01000002.1"/>
</dbReference>
<evidence type="ECO:0000259" key="1">
    <source>
        <dbReference type="Pfam" id="PF02486"/>
    </source>
</evidence>
<keyword evidence="3" id="KW-1185">Reference proteome</keyword>
<dbReference type="Proteomes" id="UP000305929">
    <property type="component" value="Unassembled WGS sequence"/>
</dbReference>
<evidence type="ECO:0000313" key="2">
    <source>
        <dbReference type="EMBL" id="TKS96663.1"/>
    </source>
</evidence>
<evidence type="ECO:0000313" key="3">
    <source>
        <dbReference type="Proteomes" id="UP000305929"/>
    </source>
</evidence>
<gene>
    <name evidence="2" type="ORF">E4U91_35380</name>
</gene>
<dbReference type="InterPro" id="IPR003491">
    <property type="entry name" value="REP-like_C"/>
</dbReference>
<feature type="domain" description="Replication initiation protein-like C-terminal" evidence="1">
    <location>
        <begin position="129"/>
        <end position="245"/>
    </location>
</feature>